<protein>
    <recommendedName>
        <fullName evidence="11">Four-carbon acid sugar kinase family protein</fullName>
    </recommendedName>
</protein>
<organism evidence="9 10">
    <name type="scientific">Brachybacterium paraconglomeratum</name>
    <dbReference type="NCBI Taxonomy" id="173362"/>
    <lineage>
        <taxon>Bacteria</taxon>
        <taxon>Bacillati</taxon>
        <taxon>Actinomycetota</taxon>
        <taxon>Actinomycetes</taxon>
        <taxon>Micrococcales</taxon>
        <taxon>Dermabacteraceae</taxon>
        <taxon>Brachybacterium</taxon>
    </lineage>
</organism>
<dbReference type="InterPro" id="IPR031475">
    <property type="entry name" value="NBD_C"/>
</dbReference>
<keyword evidence="4" id="KW-0418">Kinase</keyword>
<evidence type="ECO:0000256" key="6">
    <source>
        <dbReference type="ARBA" id="ARBA00023277"/>
    </source>
</evidence>
<dbReference type="Pfam" id="PF07005">
    <property type="entry name" value="SBD_N"/>
    <property type="match status" value="1"/>
</dbReference>
<keyword evidence="5" id="KW-0067">ATP-binding</keyword>
<feature type="domain" description="Four-carbon acid sugar kinase N-terminal" evidence="7">
    <location>
        <begin position="11"/>
        <end position="249"/>
    </location>
</feature>
<name>A0A921GPA4_9MICO</name>
<evidence type="ECO:0000313" key="9">
    <source>
        <dbReference type="EMBL" id="HJF49370.1"/>
    </source>
</evidence>
<evidence type="ECO:0000256" key="4">
    <source>
        <dbReference type="ARBA" id="ARBA00022777"/>
    </source>
</evidence>
<dbReference type="SUPFAM" id="SSF142764">
    <property type="entry name" value="YgbK-like"/>
    <property type="match status" value="1"/>
</dbReference>
<dbReference type="Pfam" id="PF17042">
    <property type="entry name" value="NBD_C"/>
    <property type="match status" value="1"/>
</dbReference>
<dbReference type="Gene3D" id="3.40.50.10840">
    <property type="entry name" value="Putative sugar-binding, N-terminal domain"/>
    <property type="match status" value="1"/>
</dbReference>
<proteinExistence type="inferred from homology"/>
<dbReference type="InterPro" id="IPR042213">
    <property type="entry name" value="NBD_C_sf"/>
</dbReference>
<evidence type="ECO:0000256" key="3">
    <source>
        <dbReference type="ARBA" id="ARBA00022741"/>
    </source>
</evidence>
<evidence type="ECO:0000259" key="8">
    <source>
        <dbReference type="Pfam" id="PF17042"/>
    </source>
</evidence>
<dbReference type="AlphaFoldDB" id="A0A921GPA4"/>
<gene>
    <name evidence="9" type="ORF">K8W24_06165</name>
</gene>
<dbReference type="EMBL" id="DYWO01000181">
    <property type="protein sequence ID" value="HJF49370.1"/>
    <property type="molecule type" value="Genomic_DNA"/>
</dbReference>
<feature type="domain" description="Four-carbon acid sugar kinase nucleotide binding" evidence="8">
    <location>
        <begin position="275"/>
        <end position="438"/>
    </location>
</feature>
<accession>A0A921GPA4</accession>
<evidence type="ECO:0000259" key="7">
    <source>
        <dbReference type="Pfam" id="PF07005"/>
    </source>
</evidence>
<sequence>MTATSPSDRRLLILDDDPTGSQCVAGIDVAFDLDPAIPVGVLEGPGSACFVLTNTRALDEQEAVALNRRVLAGVLDGGVPASGLHVVSRSDSTLRGHVIAEPVAIADELAARGIDVDAFVLCPAMLEAGRFTEGDVHYATVDGEAVEVAETDFARDATFGFTSSDLRAFLEERSGGAVRAADVLSVSLEDIRAGVDRVREILADARDRRWVVVNATEYTDLEVVAEAMALLEAEGRTFVTRCAPSFVRPLVGQQGARVVDPDSITIPEGRLDHGLVVVGSHVGLTTTQLRAVQQRGTLAEVEIHVPSVLDERREQHLAAVAAQATATLRTSDCVVFTSRDLVRTDDPAESLAIARSVSDAVVEVVRRVRAAKPAWVVAKGGITSHEVAENGLGIRRARVEGQFWPGQVSLFSAQEAPDEVMGAPYVVFPGNVGGEQALADVVDVLTASVAAR</sequence>
<dbReference type="Gene3D" id="3.40.980.20">
    <property type="entry name" value="Four-carbon acid sugar kinase, nucleotide binding domain"/>
    <property type="match status" value="1"/>
</dbReference>
<evidence type="ECO:0008006" key="11">
    <source>
        <dbReference type="Google" id="ProtNLM"/>
    </source>
</evidence>
<dbReference type="InterPro" id="IPR010737">
    <property type="entry name" value="4-carb_acid_sugar_kinase_N"/>
</dbReference>
<evidence type="ECO:0000256" key="5">
    <source>
        <dbReference type="ARBA" id="ARBA00022840"/>
    </source>
</evidence>
<dbReference type="GO" id="GO:0016301">
    <property type="term" value="F:kinase activity"/>
    <property type="evidence" value="ECO:0007669"/>
    <property type="project" value="UniProtKB-KW"/>
</dbReference>
<keyword evidence="2" id="KW-0808">Transferase</keyword>
<reference evidence="9" key="2">
    <citation type="submission" date="2021-09" db="EMBL/GenBank/DDBJ databases">
        <authorList>
            <person name="Gilroy R."/>
        </authorList>
    </citation>
    <scope>NUCLEOTIDE SEQUENCE</scope>
    <source>
        <strain evidence="9">1647</strain>
    </source>
</reference>
<keyword evidence="6" id="KW-0119">Carbohydrate metabolism</keyword>
<dbReference type="InterPro" id="IPR037051">
    <property type="entry name" value="4-carb_acid_sugar_kinase_N_sf"/>
</dbReference>
<reference evidence="9" key="1">
    <citation type="journal article" date="2021" name="PeerJ">
        <title>Extensive microbial diversity within the chicken gut microbiome revealed by metagenomics and culture.</title>
        <authorList>
            <person name="Gilroy R."/>
            <person name="Ravi A."/>
            <person name="Getino M."/>
            <person name="Pursley I."/>
            <person name="Horton D.L."/>
            <person name="Alikhan N.F."/>
            <person name="Baker D."/>
            <person name="Gharbi K."/>
            <person name="Hall N."/>
            <person name="Watson M."/>
            <person name="Adriaenssens E.M."/>
            <person name="Foster-Nyarko E."/>
            <person name="Jarju S."/>
            <person name="Secka A."/>
            <person name="Antonio M."/>
            <person name="Oren A."/>
            <person name="Chaudhuri R.R."/>
            <person name="La Ragione R."/>
            <person name="Hildebrand F."/>
            <person name="Pallen M.J."/>
        </authorList>
    </citation>
    <scope>NUCLEOTIDE SEQUENCE</scope>
    <source>
        <strain evidence="9">1647</strain>
    </source>
</reference>
<evidence type="ECO:0000256" key="1">
    <source>
        <dbReference type="ARBA" id="ARBA00005715"/>
    </source>
</evidence>
<dbReference type="GO" id="GO:0005524">
    <property type="term" value="F:ATP binding"/>
    <property type="evidence" value="ECO:0007669"/>
    <property type="project" value="UniProtKB-KW"/>
</dbReference>
<comment type="caution">
    <text evidence="9">The sequence shown here is derived from an EMBL/GenBank/DDBJ whole genome shotgun (WGS) entry which is preliminary data.</text>
</comment>
<evidence type="ECO:0000313" key="10">
    <source>
        <dbReference type="Proteomes" id="UP000775129"/>
    </source>
</evidence>
<comment type="similarity">
    <text evidence="1">Belongs to the four-carbon acid sugar kinase family.</text>
</comment>
<evidence type="ECO:0000256" key="2">
    <source>
        <dbReference type="ARBA" id="ARBA00022679"/>
    </source>
</evidence>
<keyword evidence="3" id="KW-0547">Nucleotide-binding</keyword>
<dbReference type="Proteomes" id="UP000775129">
    <property type="component" value="Unassembled WGS sequence"/>
</dbReference>